<keyword evidence="1 3" id="KW-0853">WD repeat</keyword>
<dbReference type="InterPro" id="IPR001680">
    <property type="entry name" value="WD40_rpt"/>
</dbReference>
<accession>A0A0C3FIJ0</accession>
<reference evidence="5" key="2">
    <citation type="submission" date="2015-01" db="EMBL/GenBank/DDBJ databases">
        <title>Evolutionary Origins and Diversification of the Mycorrhizal Mutualists.</title>
        <authorList>
            <consortium name="DOE Joint Genome Institute"/>
            <consortium name="Mycorrhizal Genomics Consortium"/>
            <person name="Kohler A."/>
            <person name="Kuo A."/>
            <person name="Nagy L.G."/>
            <person name="Floudas D."/>
            <person name="Copeland A."/>
            <person name="Barry K.W."/>
            <person name="Cichocki N."/>
            <person name="Veneault-Fourrey C."/>
            <person name="LaButti K."/>
            <person name="Lindquist E.A."/>
            <person name="Lipzen A."/>
            <person name="Lundell T."/>
            <person name="Morin E."/>
            <person name="Murat C."/>
            <person name="Riley R."/>
            <person name="Ohm R."/>
            <person name="Sun H."/>
            <person name="Tunlid A."/>
            <person name="Henrissat B."/>
            <person name="Grigoriev I.V."/>
            <person name="Hibbett D.S."/>
            <person name="Martin F."/>
        </authorList>
    </citation>
    <scope>NUCLEOTIDE SEQUENCE [LARGE SCALE GENOMIC DNA]</scope>
    <source>
        <strain evidence="5">F 1598</strain>
    </source>
</reference>
<dbReference type="PROSITE" id="PS50294">
    <property type="entry name" value="WD_REPEATS_REGION"/>
    <property type="match status" value="2"/>
</dbReference>
<dbReference type="AlphaFoldDB" id="A0A0C3FIJ0"/>
<dbReference type="InterPro" id="IPR015943">
    <property type="entry name" value="WD40/YVTN_repeat-like_dom_sf"/>
</dbReference>
<reference evidence="4 5" key="1">
    <citation type="submission" date="2014-04" db="EMBL/GenBank/DDBJ databases">
        <authorList>
            <consortium name="DOE Joint Genome Institute"/>
            <person name="Kuo A."/>
            <person name="Tarkka M."/>
            <person name="Buscot F."/>
            <person name="Kohler A."/>
            <person name="Nagy L.G."/>
            <person name="Floudas D."/>
            <person name="Copeland A."/>
            <person name="Barry K.W."/>
            <person name="Cichocki N."/>
            <person name="Veneault-Fourrey C."/>
            <person name="LaButti K."/>
            <person name="Lindquist E.A."/>
            <person name="Lipzen A."/>
            <person name="Lundell T."/>
            <person name="Morin E."/>
            <person name="Murat C."/>
            <person name="Sun H."/>
            <person name="Tunlid A."/>
            <person name="Henrissat B."/>
            <person name="Grigoriev I.V."/>
            <person name="Hibbett D.S."/>
            <person name="Martin F."/>
            <person name="Nordberg H.P."/>
            <person name="Cantor M.N."/>
            <person name="Hua S.X."/>
        </authorList>
    </citation>
    <scope>NUCLEOTIDE SEQUENCE [LARGE SCALE GENOMIC DNA]</scope>
    <source>
        <strain evidence="4 5">F 1598</strain>
    </source>
</reference>
<dbReference type="PANTHER" id="PTHR19848:SF8">
    <property type="entry name" value="F-BOX AND WD REPEAT DOMAIN CONTAINING 7"/>
    <property type="match status" value="1"/>
</dbReference>
<dbReference type="PRINTS" id="PR00320">
    <property type="entry name" value="GPROTEINBRPT"/>
</dbReference>
<evidence type="ECO:0000256" key="1">
    <source>
        <dbReference type="ARBA" id="ARBA00022574"/>
    </source>
</evidence>
<dbReference type="STRING" id="765440.A0A0C3FIJ0"/>
<gene>
    <name evidence="4" type="ORF">PILCRDRAFT_549232</name>
</gene>
<dbReference type="OrthoDB" id="10264588at2759"/>
<feature type="repeat" description="WD" evidence="3">
    <location>
        <begin position="115"/>
        <end position="156"/>
    </location>
</feature>
<dbReference type="EMBL" id="KN833008">
    <property type="protein sequence ID" value="KIM79586.1"/>
    <property type="molecule type" value="Genomic_DNA"/>
</dbReference>
<evidence type="ECO:0000313" key="4">
    <source>
        <dbReference type="EMBL" id="KIM79586.1"/>
    </source>
</evidence>
<keyword evidence="2" id="KW-0677">Repeat</keyword>
<sequence length="174" mass="19137">MLVDLRNLDTLSGHTSPITGLAFHTQSSIITSSSKDGTIKIWNCETGMLERTLGDHTGAVQAVDFDSQGHLLSKQAVMVRQGILSPIEIPAASCSADRLIKLWDTLDQRQNIRTFYGHENSVSGVCFMPGDQYIVSASRDRMIKIFHVASTVLLRTIMGTRTGCGWQCRPVTAR</sequence>
<name>A0A0C3FIJ0_PILCF</name>
<protein>
    <submittedName>
        <fullName evidence="4">Uncharacterized protein</fullName>
    </submittedName>
</protein>
<feature type="repeat" description="WD" evidence="3">
    <location>
        <begin position="11"/>
        <end position="52"/>
    </location>
</feature>
<organism evidence="4 5">
    <name type="scientific">Piloderma croceum (strain F 1598)</name>
    <dbReference type="NCBI Taxonomy" id="765440"/>
    <lineage>
        <taxon>Eukaryota</taxon>
        <taxon>Fungi</taxon>
        <taxon>Dikarya</taxon>
        <taxon>Basidiomycota</taxon>
        <taxon>Agaricomycotina</taxon>
        <taxon>Agaricomycetes</taxon>
        <taxon>Agaricomycetidae</taxon>
        <taxon>Atheliales</taxon>
        <taxon>Atheliaceae</taxon>
        <taxon>Piloderma</taxon>
    </lineage>
</organism>
<dbReference type="HOGENOM" id="CLU_1540645_0_0_1"/>
<dbReference type="Pfam" id="PF00400">
    <property type="entry name" value="WD40"/>
    <property type="match status" value="3"/>
</dbReference>
<dbReference type="InterPro" id="IPR036322">
    <property type="entry name" value="WD40_repeat_dom_sf"/>
</dbReference>
<keyword evidence="5" id="KW-1185">Reference proteome</keyword>
<evidence type="ECO:0000256" key="2">
    <source>
        <dbReference type="ARBA" id="ARBA00022737"/>
    </source>
</evidence>
<dbReference type="Proteomes" id="UP000054166">
    <property type="component" value="Unassembled WGS sequence"/>
</dbReference>
<evidence type="ECO:0000313" key="5">
    <source>
        <dbReference type="Proteomes" id="UP000054166"/>
    </source>
</evidence>
<dbReference type="PROSITE" id="PS50082">
    <property type="entry name" value="WD_REPEATS_2"/>
    <property type="match status" value="2"/>
</dbReference>
<dbReference type="Gene3D" id="2.130.10.10">
    <property type="entry name" value="YVTN repeat-like/Quinoprotein amine dehydrogenase"/>
    <property type="match status" value="1"/>
</dbReference>
<evidence type="ECO:0000256" key="3">
    <source>
        <dbReference type="PROSITE-ProRule" id="PRU00221"/>
    </source>
</evidence>
<dbReference type="InParanoid" id="A0A0C3FIJ0"/>
<dbReference type="InterPro" id="IPR020472">
    <property type="entry name" value="WD40_PAC1"/>
</dbReference>
<dbReference type="SMART" id="SM00320">
    <property type="entry name" value="WD40"/>
    <property type="match status" value="3"/>
</dbReference>
<dbReference type="SUPFAM" id="SSF50978">
    <property type="entry name" value="WD40 repeat-like"/>
    <property type="match status" value="1"/>
</dbReference>
<dbReference type="PANTHER" id="PTHR19848">
    <property type="entry name" value="WD40 REPEAT PROTEIN"/>
    <property type="match status" value="1"/>
</dbReference>
<proteinExistence type="predicted"/>